<dbReference type="InterPro" id="IPR036047">
    <property type="entry name" value="F-box-like_dom_sf"/>
</dbReference>
<sequence length="326" mass="38017">MAADARRVVPNLPDLVLRKVFAYLNYAQKCRLEVVCKRWLRIINFIFKKEILELHLERVSGSEAFAFQQVPLGRLCVRVPEDDDVDFLSGILRRCRISLSRLTCDLKLLATIDEINCRREVNRKYFSNVHELWLLVSTTREDLYARFESIEMDLFTNISLLTLQLHPNHVKTEQMERVIKSFERYKEIEMNVELQADKEFPITTHLEKLKNRKIKKLKLICTAIDQGALSLTKLYTILAEASIVVENLTLRDWSLTCDAKTRLVRFPMRTLRISSCEITNVDALASALRFTFTNFSFHNPHRKKMARAQTDAQINPYDGPSKLQSH</sequence>
<dbReference type="InterPro" id="IPR001810">
    <property type="entry name" value="F-box_dom"/>
</dbReference>
<comment type="caution">
    <text evidence="2">The sequence shown here is derived from an EMBL/GenBank/DDBJ whole genome shotgun (WGS) entry which is preliminary data.</text>
</comment>
<dbReference type="AlphaFoldDB" id="A0A4V6A277"/>
<proteinExistence type="predicted"/>
<dbReference type="SMART" id="SM00256">
    <property type="entry name" value="FBOX"/>
    <property type="match status" value="1"/>
</dbReference>
<dbReference type="Pfam" id="PF00646">
    <property type="entry name" value="F-box"/>
    <property type="match status" value="1"/>
</dbReference>
<protein>
    <recommendedName>
        <fullName evidence="1">F-box domain-containing protein</fullName>
    </recommendedName>
</protein>
<name>A0A4V6A277_STECR</name>
<dbReference type="PROSITE" id="PS50181">
    <property type="entry name" value="FBOX"/>
    <property type="match status" value="1"/>
</dbReference>
<dbReference type="Gene3D" id="1.20.1280.50">
    <property type="match status" value="1"/>
</dbReference>
<dbReference type="SUPFAM" id="SSF81383">
    <property type="entry name" value="F-box domain"/>
    <property type="match status" value="1"/>
</dbReference>
<dbReference type="Proteomes" id="UP000298663">
    <property type="component" value="Unassembled WGS sequence"/>
</dbReference>
<reference evidence="2 3" key="2">
    <citation type="journal article" date="2019" name="G3 (Bethesda)">
        <title>Hybrid Assembly of the Genome of the Entomopathogenic Nematode Steinernema carpocapsae Identifies the X-Chromosome.</title>
        <authorList>
            <person name="Serra L."/>
            <person name="Macchietto M."/>
            <person name="Macias-Munoz A."/>
            <person name="McGill C.J."/>
            <person name="Rodriguez I.M."/>
            <person name="Rodriguez B."/>
            <person name="Murad R."/>
            <person name="Mortazavi A."/>
        </authorList>
    </citation>
    <scope>NUCLEOTIDE SEQUENCE [LARGE SCALE GENOMIC DNA]</scope>
    <source>
        <strain evidence="2 3">ALL</strain>
    </source>
</reference>
<reference evidence="2 3" key="1">
    <citation type="journal article" date="2015" name="Genome Biol.">
        <title>Comparative genomics of Steinernema reveals deeply conserved gene regulatory networks.</title>
        <authorList>
            <person name="Dillman A.R."/>
            <person name="Macchietto M."/>
            <person name="Porter C.F."/>
            <person name="Rogers A."/>
            <person name="Williams B."/>
            <person name="Antoshechkin I."/>
            <person name="Lee M.M."/>
            <person name="Goodwin Z."/>
            <person name="Lu X."/>
            <person name="Lewis E.E."/>
            <person name="Goodrich-Blair H."/>
            <person name="Stock S.P."/>
            <person name="Adams B.J."/>
            <person name="Sternberg P.W."/>
            <person name="Mortazavi A."/>
        </authorList>
    </citation>
    <scope>NUCLEOTIDE SEQUENCE [LARGE SCALE GENOMIC DNA]</scope>
    <source>
        <strain evidence="2 3">ALL</strain>
    </source>
</reference>
<evidence type="ECO:0000259" key="1">
    <source>
        <dbReference type="PROSITE" id="PS50181"/>
    </source>
</evidence>
<evidence type="ECO:0000313" key="3">
    <source>
        <dbReference type="Proteomes" id="UP000298663"/>
    </source>
</evidence>
<keyword evidence="3" id="KW-1185">Reference proteome</keyword>
<gene>
    <name evidence="2" type="ORF">L596_019060</name>
</gene>
<accession>A0A4V6A277</accession>
<organism evidence="2 3">
    <name type="scientific">Steinernema carpocapsae</name>
    <name type="common">Entomopathogenic nematode</name>
    <dbReference type="NCBI Taxonomy" id="34508"/>
    <lineage>
        <taxon>Eukaryota</taxon>
        <taxon>Metazoa</taxon>
        <taxon>Ecdysozoa</taxon>
        <taxon>Nematoda</taxon>
        <taxon>Chromadorea</taxon>
        <taxon>Rhabditida</taxon>
        <taxon>Tylenchina</taxon>
        <taxon>Panagrolaimomorpha</taxon>
        <taxon>Strongyloidoidea</taxon>
        <taxon>Steinernematidae</taxon>
        <taxon>Steinernema</taxon>
    </lineage>
</organism>
<feature type="domain" description="F-box" evidence="1">
    <location>
        <begin position="6"/>
        <end position="50"/>
    </location>
</feature>
<dbReference type="OrthoDB" id="5860330at2759"/>
<evidence type="ECO:0000313" key="2">
    <source>
        <dbReference type="EMBL" id="TKR78215.1"/>
    </source>
</evidence>
<dbReference type="EMBL" id="AZBU02000005">
    <property type="protein sequence ID" value="TKR78215.1"/>
    <property type="molecule type" value="Genomic_DNA"/>
</dbReference>
<dbReference type="CDD" id="cd09917">
    <property type="entry name" value="F-box_SF"/>
    <property type="match status" value="1"/>
</dbReference>